<organism evidence="2 3">
    <name type="scientific">Phyllobacterium bourgognense</name>
    <dbReference type="NCBI Taxonomy" id="314236"/>
    <lineage>
        <taxon>Bacteria</taxon>
        <taxon>Pseudomonadati</taxon>
        <taxon>Pseudomonadota</taxon>
        <taxon>Alphaproteobacteria</taxon>
        <taxon>Hyphomicrobiales</taxon>
        <taxon>Phyllobacteriaceae</taxon>
        <taxon>Phyllobacterium</taxon>
    </lineage>
</organism>
<dbReference type="Proteomes" id="UP000253324">
    <property type="component" value="Unassembled WGS sequence"/>
</dbReference>
<evidence type="ECO:0000313" key="3">
    <source>
        <dbReference type="Proteomes" id="UP000253324"/>
    </source>
</evidence>
<name>A0A368Z5C4_9HYPH</name>
<protein>
    <submittedName>
        <fullName evidence="2">Uncharacterized protein</fullName>
    </submittedName>
</protein>
<evidence type="ECO:0000256" key="1">
    <source>
        <dbReference type="SAM" id="Phobius"/>
    </source>
</evidence>
<dbReference type="RefSeq" id="WP_147274595.1">
    <property type="nucleotide sequence ID" value="NZ_QPJM01000001.1"/>
</dbReference>
<gene>
    <name evidence="2" type="ORF">C7476_101357</name>
</gene>
<dbReference type="EMBL" id="QPJM01000001">
    <property type="protein sequence ID" value="RCW87591.1"/>
    <property type="molecule type" value="Genomic_DNA"/>
</dbReference>
<feature type="transmembrane region" description="Helical" evidence="1">
    <location>
        <begin position="71"/>
        <end position="90"/>
    </location>
</feature>
<evidence type="ECO:0000313" key="2">
    <source>
        <dbReference type="EMBL" id="RCW87591.1"/>
    </source>
</evidence>
<comment type="caution">
    <text evidence="2">The sequence shown here is derived from an EMBL/GenBank/DDBJ whole genome shotgun (WGS) entry which is preliminary data.</text>
</comment>
<reference evidence="2 3" key="1">
    <citation type="submission" date="2018-07" db="EMBL/GenBank/DDBJ databases">
        <title>Genomic Encyclopedia of Type Strains, Phase III (KMG-III): the genomes of soil and plant-associated and newly described type strains.</title>
        <authorList>
            <person name="Whitman W."/>
        </authorList>
    </citation>
    <scope>NUCLEOTIDE SEQUENCE [LARGE SCALE GENOMIC DNA]</scope>
    <source>
        <strain evidence="2 3">31-25a</strain>
    </source>
</reference>
<keyword evidence="1" id="KW-0812">Transmembrane</keyword>
<proteinExistence type="predicted"/>
<accession>A0A368Z5C4</accession>
<keyword evidence="3" id="KW-1185">Reference proteome</keyword>
<keyword evidence="1" id="KW-0472">Membrane</keyword>
<sequence length="292" mass="32312">MLFRENPKAFMDIIRNHDAGARLNNLKAFEDLILCEVIRHGIFRKPEDLSNLKSVYDRFLKRTPIDDRKRIYAAVVELVGFLGGATAVAFNPFMLLDTDLGIVSTATIDYASLGELIDGDPMTRPRDIVNMITNGTPRNPAAVVGGLLSLGDPRVCALVAPIRHHLQESEIETVSKVYTGITYKCVVDFYLDWLQDLRSDEGIFGHVAAGLYRLGNSRIAPSIVDGLRPFPFNDSAAQSSVRAIEPSHFAESISPRLYALEANERAPKVIPHVIMAFGLTPKSSPESWMMKG</sequence>
<keyword evidence="1" id="KW-1133">Transmembrane helix</keyword>
<dbReference type="OrthoDB" id="8443909at2"/>
<dbReference type="AlphaFoldDB" id="A0A368Z5C4"/>